<dbReference type="EC" id="2.7.11.1" evidence="1"/>
<evidence type="ECO:0000256" key="7">
    <source>
        <dbReference type="PROSITE-ProRule" id="PRU10141"/>
    </source>
</evidence>
<evidence type="ECO:0000256" key="1">
    <source>
        <dbReference type="ARBA" id="ARBA00012513"/>
    </source>
</evidence>
<dbReference type="SMART" id="SM00220">
    <property type="entry name" value="S_TKc"/>
    <property type="match status" value="1"/>
</dbReference>
<keyword evidence="4 7" id="KW-0547">Nucleotide-binding</keyword>
<feature type="region of interest" description="Disordered" evidence="8">
    <location>
        <begin position="263"/>
        <end position="311"/>
    </location>
</feature>
<dbReference type="Gene3D" id="3.30.200.20">
    <property type="entry name" value="Phosphorylase Kinase, domain 1"/>
    <property type="match status" value="1"/>
</dbReference>
<dbReference type="Pfam" id="PF00069">
    <property type="entry name" value="Pkinase"/>
    <property type="match status" value="1"/>
</dbReference>
<evidence type="ECO:0000256" key="4">
    <source>
        <dbReference type="ARBA" id="ARBA00022741"/>
    </source>
</evidence>
<evidence type="ECO:0000313" key="11">
    <source>
        <dbReference type="EMBL" id="MER6908412.1"/>
    </source>
</evidence>
<dbReference type="Proteomes" id="UP001490330">
    <property type="component" value="Unassembled WGS sequence"/>
</dbReference>
<dbReference type="InterPro" id="IPR008271">
    <property type="entry name" value="Ser/Thr_kinase_AS"/>
</dbReference>
<dbReference type="CDD" id="cd14014">
    <property type="entry name" value="STKc_PknB_like"/>
    <property type="match status" value="1"/>
</dbReference>
<gene>
    <name evidence="11" type="ORF">ABT322_32675</name>
</gene>
<dbReference type="GO" id="GO:0004674">
    <property type="term" value="F:protein serine/threonine kinase activity"/>
    <property type="evidence" value="ECO:0007669"/>
    <property type="project" value="UniProtKB-EC"/>
</dbReference>
<dbReference type="PROSITE" id="PS50011">
    <property type="entry name" value="PROTEIN_KINASE_DOM"/>
    <property type="match status" value="1"/>
</dbReference>
<dbReference type="PANTHER" id="PTHR43289">
    <property type="entry name" value="MITOGEN-ACTIVATED PROTEIN KINASE KINASE KINASE 20-RELATED"/>
    <property type="match status" value="1"/>
</dbReference>
<evidence type="ECO:0000256" key="3">
    <source>
        <dbReference type="ARBA" id="ARBA00022679"/>
    </source>
</evidence>
<reference evidence="11 12" key="1">
    <citation type="submission" date="2024-06" db="EMBL/GenBank/DDBJ databases">
        <title>The Natural Products Discovery Center: Release of the First 8490 Sequenced Strains for Exploring Actinobacteria Biosynthetic Diversity.</title>
        <authorList>
            <person name="Kalkreuter E."/>
            <person name="Kautsar S.A."/>
            <person name="Yang D."/>
            <person name="Bader C.D."/>
            <person name="Teijaro C.N."/>
            <person name="Fluegel L."/>
            <person name="Davis C.M."/>
            <person name="Simpson J.R."/>
            <person name="Lauterbach L."/>
            <person name="Steele A.D."/>
            <person name="Gui C."/>
            <person name="Meng S."/>
            <person name="Li G."/>
            <person name="Viehrig K."/>
            <person name="Ye F."/>
            <person name="Su P."/>
            <person name="Kiefer A.F."/>
            <person name="Nichols A."/>
            <person name="Cepeda A.J."/>
            <person name="Yan W."/>
            <person name="Fan B."/>
            <person name="Jiang Y."/>
            <person name="Adhikari A."/>
            <person name="Zheng C.-J."/>
            <person name="Schuster L."/>
            <person name="Cowan T.M."/>
            <person name="Smanski M.J."/>
            <person name="Chevrette M.G."/>
            <person name="De Carvalho L.P.S."/>
            <person name="Shen B."/>
        </authorList>
    </citation>
    <scope>NUCLEOTIDE SEQUENCE [LARGE SCALE GENOMIC DNA]</scope>
    <source>
        <strain evidence="11 12">NPDC000632</strain>
    </source>
</reference>
<sequence>MSDGEVVGSRYRLVRPLGAGGFGQVWLAHDEELNVEVALKQVRIPHQATEAEREERNARAVREARHAARLRDHRNIVTVYDALRERGGDPWIVMQYVAGRSLAEELRKRGRLPVDEVERVAAGALAGLAAAHAAGIVHRDVKPANVLLSTDRRVMLTDFGIALAATDTALTAEGVVIGTPGYLAPELWRGTKPGAPADLFALGVTLYEAVEGEPPFPRHNPTAALTDPPLPPAHAGRLAPLLVDLLEKDPDRRPDADSALARLRALPDTVRGTAPGTPLDAASQATTKVLHPPRTRKSEPEQPPSSTGPLTITTSRVEAIKDRGNRYAEYCSAVMFVVVGLLMVGLTLGHVGAATELSVGDDLGIVLGATVAGWIWGWVQGGWRAFQAEPDSLTVGPAGLIVTGGTKATYTWSDLAAVRLKRSGTTVTVSATVLPERAADQAFRHKHFGIDKEGKVDVYVGRGVPVSDYGSLIAALSRNAGDLYQGPTHLL</sequence>
<feature type="binding site" evidence="7">
    <location>
        <position position="40"/>
    </location>
    <ligand>
        <name>ATP</name>
        <dbReference type="ChEBI" id="CHEBI:30616"/>
    </ligand>
</feature>
<dbReference type="InterPro" id="IPR000719">
    <property type="entry name" value="Prot_kinase_dom"/>
</dbReference>
<evidence type="ECO:0000256" key="9">
    <source>
        <dbReference type="SAM" id="Phobius"/>
    </source>
</evidence>
<dbReference type="EMBL" id="JBEPCV010000045">
    <property type="protein sequence ID" value="MER6908412.1"/>
    <property type="molecule type" value="Genomic_DNA"/>
</dbReference>
<dbReference type="InterPro" id="IPR011009">
    <property type="entry name" value="Kinase-like_dom_sf"/>
</dbReference>
<evidence type="ECO:0000256" key="5">
    <source>
        <dbReference type="ARBA" id="ARBA00022777"/>
    </source>
</evidence>
<evidence type="ECO:0000256" key="8">
    <source>
        <dbReference type="SAM" id="MobiDB-lite"/>
    </source>
</evidence>
<protein>
    <recommendedName>
        <fullName evidence="1">non-specific serine/threonine protein kinase</fullName>
        <ecNumber evidence="1">2.7.11.1</ecNumber>
    </recommendedName>
</protein>
<dbReference type="PANTHER" id="PTHR43289:SF6">
    <property type="entry name" value="SERINE_THREONINE-PROTEIN KINASE NEKL-3"/>
    <property type="match status" value="1"/>
</dbReference>
<dbReference type="PROSITE" id="PS00107">
    <property type="entry name" value="PROTEIN_KINASE_ATP"/>
    <property type="match status" value="1"/>
</dbReference>
<proteinExistence type="predicted"/>
<keyword evidence="5 11" id="KW-0418">Kinase</keyword>
<accession>A0ABV1VPK7</accession>
<feature type="transmembrane region" description="Helical" evidence="9">
    <location>
        <begin position="363"/>
        <end position="379"/>
    </location>
</feature>
<dbReference type="SUPFAM" id="SSF56112">
    <property type="entry name" value="Protein kinase-like (PK-like)"/>
    <property type="match status" value="1"/>
</dbReference>
<feature type="domain" description="Protein kinase" evidence="10">
    <location>
        <begin position="11"/>
        <end position="266"/>
    </location>
</feature>
<comment type="caution">
    <text evidence="11">The sequence shown here is derived from an EMBL/GenBank/DDBJ whole genome shotgun (WGS) entry which is preliminary data.</text>
</comment>
<dbReference type="InterPro" id="IPR017441">
    <property type="entry name" value="Protein_kinase_ATP_BS"/>
</dbReference>
<dbReference type="Gene3D" id="1.10.510.10">
    <property type="entry name" value="Transferase(Phosphotransferase) domain 1"/>
    <property type="match status" value="1"/>
</dbReference>
<name>A0ABV1VPK7_9ACTN</name>
<keyword evidence="9" id="KW-0472">Membrane</keyword>
<evidence type="ECO:0000256" key="6">
    <source>
        <dbReference type="ARBA" id="ARBA00022840"/>
    </source>
</evidence>
<keyword evidence="9" id="KW-0812">Transmembrane</keyword>
<organism evidence="11 12">
    <name type="scientific">Streptomyces flaveolus</name>
    <dbReference type="NCBI Taxonomy" id="67297"/>
    <lineage>
        <taxon>Bacteria</taxon>
        <taxon>Bacillati</taxon>
        <taxon>Actinomycetota</taxon>
        <taxon>Actinomycetes</taxon>
        <taxon>Kitasatosporales</taxon>
        <taxon>Streptomycetaceae</taxon>
        <taxon>Streptomyces</taxon>
    </lineage>
</organism>
<evidence type="ECO:0000259" key="10">
    <source>
        <dbReference type="PROSITE" id="PS50011"/>
    </source>
</evidence>
<keyword evidence="2" id="KW-0723">Serine/threonine-protein kinase</keyword>
<keyword evidence="9" id="KW-1133">Transmembrane helix</keyword>
<evidence type="ECO:0000313" key="12">
    <source>
        <dbReference type="Proteomes" id="UP001490330"/>
    </source>
</evidence>
<keyword evidence="6 7" id="KW-0067">ATP-binding</keyword>
<dbReference type="RefSeq" id="WP_350722002.1">
    <property type="nucleotide sequence ID" value="NZ_JBEPCO010000033.1"/>
</dbReference>
<feature type="transmembrane region" description="Helical" evidence="9">
    <location>
        <begin position="330"/>
        <end position="351"/>
    </location>
</feature>
<dbReference type="PROSITE" id="PS00108">
    <property type="entry name" value="PROTEIN_KINASE_ST"/>
    <property type="match status" value="1"/>
</dbReference>
<keyword evidence="12" id="KW-1185">Reference proteome</keyword>
<evidence type="ECO:0000256" key="2">
    <source>
        <dbReference type="ARBA" id="ARBA00022527"/>
    </source>
</evidence>
<keyword evidence="3 11" id="KW-0808">Transferase</keyword>